<dbReference type="Gene3D" id="3.40.50.970">
    <property type="match status" value="2"/>
</dbReference>
<protein>
    <submittedName>
        <fullName evidence="7">Acetolactate synthase</fullName>
    </submittedName>
</protein>
<dbReference type="InterPro" id="IPR045229">
    <property type="entry name" value="TPP_enz"/>
</dbReference>
<name>A0A1B2I959_9BACT</name>
<evidence type="ECO:0000259" key="5">
    <source>
        <dbReference type="Pfam" id="PF02775"/>
    </source>
</evidence>
<dbReference type="AlphaFoldDB" id="A0A1B2I959"/>
<evidence type="ECO:0000259" key="6">
    <source>
        <dbReference type="Pfam" id="PF02776"/>
    </source>
</evidence>
<dbReference type="PANTHER" id="PTHR18968">
    <property type="entry name" value="THIAMINE PYROPHOSPHATE ENZYMES"/>
    <property type="match status" value="1"/>
</dbReference>
<dbReference type="InterPro" id="IPR012000">
    <property type="entry name" value="Thiamin_PyroP_enz_cen_dom"/>
</dbReference>
<dbReference type="Pfam" id="PF00205">
    <property type="entry name" value="TPP_enzyme_M"/>
    <property type="match status" value="1"/>
</dbReference>
<evidence type="ECO:0000256" key="2">
    <source>
        <dbReference type="ARBA" id="ARBA00023052"/>
    </source>
</evidence>
<proteinExistence type="inferred from homology"/>
<dbReference type="GO" id="GO:0005948">
    <property type="term" value="C:acetolactate synthase complex"/>
    <property type="evidence" value="ECO:0007669"/>
    <property type="project" value="TreeGrafter"/>
</dbReference>
<reference evidence="7" key="1">
    <citation type="submission" date="2016-08" db="EMBL/GenBank/DDBJ databases">
        <title>Complete genome of Cloacibacillus porcorum.</title>
        <authorList>
            <person name="Looft T."/>
            <person name="Bayles D.O."/>
            <person name="Alt D.P."/>
        </authorList>
    </citation>
    <scope>NUCLEOTIDE SEQUENCE [LARGE SCALE GENOMIC DNA]</scope>
    <source>
        <strain evidence="7">CL-84</strain>
    </source>
</reference>
<dbReference type="GO" id="GO:0009099">
    <property type="term" value="P:L-valine biosynthetic process"/>
    <property type="evidence" value="ECO:0007669"/>
    <property type="project" value="TreeGrafter"/>
</dbReference>
<dbReference type="InterPro" id="IPR029061">
    <property type="entry name" value="THDP-binding"/>
</dbReference>
<dbReference type="SUPFAM" id="SSF52467">
    <property type="entry name" value="DHS-like NAD/FAD-binding domain"/>
    <property type="match status" value="1"/>
</dbReference>
<evidence type="ECO:0000313" key="8">
    <source>
        <dbReference type="Proteomes" id="UP000093044"/>
    </source>
</evidence>
<dbReference type="CDD" id="cd00568">
    <property type="entry name" value="TPP_enzymes"/>
    <property type="match status" value="1"/>
</dbReference>
<sequence length="574" mass="61922">MKASKAVLAMLKAYNVTDVFGLPGETTLSLYEAWEEYPEIKYHLTRDERNSVFMADAYAKATGRVGICEGPSVGATHMVPGVVEAFQSCVPLIVMTTDIDLKTGPKNMLTGFDQSALFKSIAKDSLTVTDASEIPHLFRRAFRTATTGRPGPVHIRIPMDTLEGEVADGDIYAQSRYAAFPGCRNSAAAADIMEAAKILAAARRPVMICGQGVVHSSAWEEAAQLSKMQDMPVGSTINAKGCISDQEALSMGVIGARGGREWNNKMIKEADVVLFAATSTDSANTDGWNIPSPASVQKFIQIDISERELGNNYDALPLFGDVRETLAALAAALEGMPRPDRGAWAARCAEEKAAHEKRLEGVMARYGDELHPLSLVRAVERLTPDTTFFAVDPGSSAIYSSCFLRIGRAGRRAAYNFSMGALGYAIPAAMGARCGTAAEAPVIGLIGDGSFGFCGAELETAARLGLKIVYVLFNNGAFGWIRGTQRVHSKAEITESFRRFTDFAEVDYVKFAESMGLRGYRVGGMKEFEEVFKKCLAADGPSLIDVPLPPEDRQLPPVPGWAAAKIAKDEDMTY</sequence>
<evidence type="ECO:0000259" key="4">
    <source>
        <dbReference type="Pfam" id="PF00205"/>
    </source>
</evidence>
<dbReference type="InterPro" id="IPR012001">
    <property type="entry name" value="Thiamin_PyroP_enz_TPP-bd_dom"/>
</dbReference>
<comment type="similarity">
    <text evidence="1 3">Belongs to the TPP enzyme family.</text>
</comment>
<dbReference type="Gene3D" id="3.40.50.1220">
    <property type="entry name" value="TPP-binding domain"/>
    <property type="match status" value="1"/>
</dbReference>
<keyword evidence="2 3" id="KW-0786">Thiamine pyrophosphate</keyword>
<dbReference type="CDD" id="cd07035">
    <property type="entry name" value="TPP_PYR_POX_like"/>
    <property type="match status" value="1"/>
</dbReference>
<gene>
    <name evidence="7" type="ORF">BED41_01570</name>
</gene>
<dbReference type="SUPFAM" id="SSF52518">
    <property type="entry name" value="Thiamin diphosphate-binding fold (THDP-binding)"/>
    <property type="match status" value="2"/>
</dbReference>
<dbReference type="GO" id="GO:0009097">
    <property type="term" value="P:isoleucine biosynthetic process"/>
    <property type="evidence" value="ECO:0007669"/>
    <property type="project" value="TreeGrafter"/>
</dbReference>
<evidence type="ECO:0000256" key="1">
    <source>
        <dbReference type="ARBA" id="ARBA00007812"/>
    </source>
</evidence>
<accession>A0A1B2I959</accession>
<evidence type="ECO:0000256" key="3">
    <source>
        <dbReference type="RuleBase" id="RU362132"/>
    </source>
</evidence>
<feature type="domain" description="Thiamine pyrophosphate enzyme N-terminal TPP-binding" evidence="6">
    <location>
        <begin position="1"/>
        <end position="116"/>
    </location>
</feature>
<dbReference type="GO" id="GO:0030976">
    <property type="term" value="F:thiamine pyrophosphate binding"/>
    <property type="evidence" value="ECO:0007669"/>
    <property type="project" value="InterPro"/>
</dbReference>
<dbReference type="OrthoDB" id="4494979at2"/>
<dbReference type="STRING" id="1197717.BED41_01570"/>
<dbReference type="Proteomes" id="UP000093044">
    <property type="component" value="Chromosome"/>
</dbReference>
<dbReference type="GO" id="GO:0003984">
    <property type="term" value="F:acetolactate synthase activity"/>
    <property type="evidence" value="ECO:0007669"/>
    <property type="project" value="TreeGrafter"/>
</dbReference>
<dbReference type="KEGG" id="cpor:BED41_01570"/>
<dbReference type="InterPro" id="IPR029035">
    <property type="entry name" value="DHS-like_NAD/FAD-binding_dom"/>
</dbReference>
<keyword evidence="8" id="KW-1185">Reference proteome</keyword>
<feature type="domain" description="Thiamine pyrophosphate enzyme TPP-binding" evidence="5">
    <location>
        <begin position="393"/>
        <end position="546"/>
    </location>
</feature>
<feature type="domain" description="Thiamine pyrophosphate enzyme central" evidence="4">
    <location>
        <begin position="193"/>
        <end position="329"/>
    </location>
</feature>
<dbReference type="GO" id="GO:0000287">
    <property type="term" value="F:magnesium ion binding"/>
    <property type="evidence" value="ECO:0007669"/>
    <property type="project" value="InterPro"/>
</dbReference>
<dbReference type="Pfam" id="PF02776">
    <property type="entry name" value="TPP_enzyme_N"/>
    <property type="match status" value="1"/>
</dbReference>
<organism evidence="7 8">
    <name type="scientific">Cloacibacillus porcorum</name>
    <dbReference type="NCBI Taxonomy" id="1197717"/>
    <lineage>
        <taxon>Bacteria</taxon>
        <taxon>Thermotogati</taxon>
        <taxon>Synergistota</taxon>
        <taxon>Synergistia</taxon>
        <taxon>Synergistales</taxon>
        <taxon>Synergistaceae</taxon>
        <taxon>Cloacibacillus</taxon>
    </lineage>
</organism>
<evidence type="ECO:0000313" key="7">
    <source>
        <dbReference type="EMBL" id="ANZ46520.1"/>
    </source>
</evidence>
<dbReference type="InterPro" id="IPR011766">
    <property type="entry name" value="TPP_enzyme_TPP-bd"/>
</dbReference>
<dbReference type="GO" id="GO:0050660">
    <property type="term" value="F:flavin adenine dinucleotide binding"/>
    <property type="evidence" value="ECO:0007669"/>
    <property type="project" value="TreeGrafter"/>
</dbReference>
<dbReference type="Pfam" id="PF02775">
    <property type="entry name" value="TPP_enzyme_C"/>
    <property type="match status" value="1"/>
</dbReference>
<dbReference type="PANTHER" id="PTHR18968:SF13">
    <property type="entry name" value="ACETOLACTATE SYNTHASE CATALYTIC SUBUNIT, MITOCHONDRIAL"/>
    <property type="match status" value="1"/>
</dbReference>
<dbReference type="EMBL" id="CP016757">
    <property type="protein sequence ID" value="ANZ46520.1"/>
    <property type="molecule type" value="Genomic_DNA"/>
</dbReference>